<dbReference type="AlphaFoldDB" id="A0A2V3IJM1"/>
<proteinExistence type="predicted"/>
<evidence type="ECO:0000256" key="1">
    <source>
        <dbReference type="SAM" id="MobiDB-lite"/>
    </source>
</evidence>
<protein>
    <submittedName>
        <fullName evidence="2">Uncharacterized protein</fullName>
    </submittedName>
</protein>
<comment type="caution">
    <text evidence="2">The sequence shown here is derived from an EMBL/GenBank/DDBJ whole genome shotgun (WGS) entry which is preliminary data.</text>
</comment>
<name>A0A2V3IJM1_9FLOR</name>
<keyword evidence="3" id="KW-1185">Reference proteome</keyword>
<gene>
    <name evidence="2" type="ORF">BWQ96_08013</name>
</gene>
<evidence type="ECO:0000313" key="2">
    <source>
        <dbReference type="EMBL" id="PXF42294.1"/>
    </source>
</evidence>
<sequence length="67" mass="7333">MKSCPKNGTPRATADAVVFFKGTVRAQLETVFDDAPFQAHTLFRLGTTAEAEPVEPNRPTNPLSQKM</sequence>
<reference evidence="2 3" key="1">
    <citation type="journal article" date="2018" name="Mol. Biol. Evol.">
        <title>Analysis of the draft genome of the red seaweed Gracilariopsis chorda provides insights into genome size evolution in Rhodophyta.</title>
        <authorList>
            <person name="Lee J."/>
            <person name="Yang E.C."/>
            <person name="Graf L."/>
            <person name="Yang J.H."/>
            <person name="Qiu H."/>
            <person name="Zel Zion U."/>
            <person name="Chan C.X."/>
            <person name="Stephens T.G."/>
            <person name="Weber A.P.M."/>
            <person name="Boo G.H."/>
            <person name="Boo S.M."/>
            <person name="Kim K.M."/>
            <person name="Shin Y."/>
            <person name="Jung M."/>
            <person name="Lee S.J."/>
            <person name="Yim H.S."/>
            <person name="Lee J.H."/>
            <person name="Bhattacharya D."/>
            <person name="Yoon H.S."/>
        </authorList>
    </citation>
    <scope>NUCLEOTIDE SEQUENCE [LARGE SCALE GENOMIC DNA]</scope>
    <source>
        <strain evidence="2 3">SKKU-2015</strain>
        <tissue evidence="2">Whole body</tissue>
    </source>
</reference>
<dbReference type="EMBL" id="NBIV01000169">
    <property type="protein sequence ID" value="PXF42294.1"/>
    <property type="molecule type" value="Genomic_DNA"/>
</dbReference>
<feature type="compositionally biased region" description="Polar residues" evidence="1">
    <location>
        <begin position="58"/>
        <end position="67"/>
    </location>
</feature>
<accession>A0A2V3IJM1</accession>
<dbReference type="Proteomes" id="UP000247409">
    <property type="component" value="Unassembled WGS sequence"/>
</dbReference>
<feature type="region of interest" description="Disordered" evidence="1">
    <location>
        <begin position="46"/>
        <end position="67"/>
    </location>
</feature>
<evidence type="ECO:0000313" key="3">
    <source>
        <dbReference type="Proteomes" id="UP000247409"/>
    </source>
</evidence>
<organism evidence="2 3">
    <name type="scientific">Gracilariopsis chorda</name>
    <dbReference type="NCBI Taxonomy" id="448386"/>
    <lineage>
        <taxon>Eukaryota</taxon>
        <taxon>Rhodophyta</taxon>
        <taxon>Florideophyceae</taxon>
        <taxon>Rhodymeniophycidae</taxon>
        <taxon>Gracilariales</taxon>
        <taxon>Gracilariaceae</taxon>
        <taxon>Gracilariopsis</taxon>
    </lineage>
</organism>